<dbReference type="SUPFAM" id="SSF51905">
    <property type="entry name" value="FAD/NAD(P)-binding domain"/>
    <property type="match status" value="1"/>
</dbReference>
<reference evidence="6 7" key="1">
    <citation type="submission" date="2019-06" db="EMBL/GenBank/DDBJ databases">
        <title>Genome of Methylobacterium sp. 17Sr1-39.</title>
        <authorList>
            <person name="Seo T."/>
        </authorList>
    </citation>
    <scope>NUCLEOTIDE SEQUENCE [LARGE SCALE GENOMIC DNA]</scope>
    <source>
        <strain evidence="6 7">17Sr1-39</strain>
    </source>
</reference>
<evidence type="ECO:0000256" key="2">
    <source>
        <dbReference type="ARBA" id="ARBA00022630"/>
    </source>
</evidence>
<sequence length="559" mass="58923">MTPRNWARLRQLSPASAQRSTDASLRSRSPGHDDRVAWPRDGQAGQRPARSPAVGDEAARPGRRFVTSSVLIVGAGPVGLTLASELARYGVPLRLVDRAPQRTDQSRALVLWSRTLELLDRGAAGGAAPFVAAGFRIAGVSVLAGETVVGRVTMDAVPSAHAYALALPQSETERLLEERLAGQGVAVERRTAADAVTVGPDGVAAVLRHADGREERVRADWLVGCDGAHSTVRHALGLPFAGETLPSDWILADLHMTGYPRPDTEASVHWHRDGVLLIFPIRPGRYRIIADTPQTDAEAAPAPTLDDVRRLVDRRGPAGTRLSDPVWLAGFRINGRKVAAYRQGRAFLAGDAAHIHSPAGGQGMNTGMQDAVNLAWKLALVAHGRADAALLDSYSPERSRVGDDVLKAAERLTRVATLTNPIAQGVRNAVARLVLGLPRLAHGIADTMAEVAIHYGASPLNGPGVTGWLRPGARVPPVPGQVPVGAGPAPRFVLFAEPSAAVAALPQAFAGLVDPEIRPALHNGTVALVRPDGYLACATPDPAAVAGYLARLAAPDRMD</sequence>
<feature type="compositionally biased region" description="Polar residues" evidence="4">
    <location>
        <begin position="13"/>
        <end position="27"/>
    </location>
</feature>
<evidence type="ECO:0000259" key="5">
    <source>
        <dbReference type="Pfam" id="PF01494"/>
    </source>
</evidence>
<keyword evidence="2" id="KW-0285">Flavoprotein</keyword>
<dbReference type="EMBL" id="VDDA01000006">
    <property type="protein sequence ID" value="TNC12412.1"/>
    <property type="molecule type" value="Genomic_DNA"/>
</dbReference>
<proteinExistence type="predicted"/>
<dbReference type="PRINTS" id="PR00420">
    <property type="entry name" value="RNGMNOXGNASE"/>
</dbReference>
<keyword evidence="3" id="KW-0274">FAD</keyword>
<keyword evidence="7" id="KW-1185">Reference proteome</keyword>
<dbReference type="PANTHER" id="PTHR43004">
    <property type="entry name" value="TRK SYSTEM POTASSIUM UPTAKE PROTEIN"/>
    <property type="match status" value="1"/>
</dbReference>
<evidence type="ECO:0000256" key="4">
    <source>
        <dbReference type="SAM" id="MobiDB-lite"/>
    </source>
</evidence>
<protein>
    <submittedName>
        <fullName evidence="6">Monooxygenase</fullName>
    </submittedName>
</protein>
<dbReference type="Gene3D" id="3.30.70.2450">
    <property type="match status" value="1"/>
</dbReference>
<accession>A0A5C4LHD6</accession>
<dbReference type="InterPro" id="IPR050641">
    <property type="entry name" value="RIFMO-like"/>
</dbReference>
<comment type="cofactor">
    <cofactor evidence="1">
        <name>FAD</name>
        <dbReference type="ChEBI" id="CHEBI:57692"/>
    </cofactor>
</comment>
<dbReference type="Gene3D" id="3.50.50.60">
    <property type="entry name" value="FAD/NAD(P)-binding domain"/>
    <property type="match status" value="1"/>
</dbReference>
<feature type="domain" description="FAD-binding" evidence="5">
    <location>
        <begin position="69"/>
        <end position="408"/>
    </location>
</feature>
<dbReference type="OrthoDB" id="9791689at2"/>
<gene>
    <name evidence="6" type="ORF">FF100_16470</name>
</gene>
<feature type="region of interest" description="Disordered" evidence="4">
    <location>
        <begin position="1"/>
        <end position="59"/>
    </location>
</feature>
<dbReference type="Pfam" id="PF01494">
    <property type="entry name" value="FAD_binding_3"/>
    <property type="match status" value="1"/>
</dbReference>
<evidence type="ECO:0000313" key="7">
    <source>
        <dbReference type="Proteomes" id="UP000305267"/>
    </source>
</evidence>
<keyword evidence="6" id="KW-0503">Monooxygenase</keyword>
<keyword evidence="6" id="KW-0560">Oxidoreductase</keyword>
<dbReference type="Proteomes" id="UP000305267">
    <property type="component" value="Unassembled WGS sequence"/>
</dbReference>
<dbReference type="PANTHER" id="PTHR43004:SF19">
    <property type="entry name" value="BINDING MONOOXYGENASE, PUTATIVE (JCVI)-RELATED"/>
    <property type="match status" value="1"/>
</dbReference>
<comment type="caution">
    <text evidence="6">The sequence shown here is derived from an EMBL/GenBank/DDBJ whole genome shotgun (WGS) entry which is preliminary data.</text>
</comment>
<dbReference type="InterPro" id="IPR036188">
    <property type="entry name" value="FAD/NAD-bd_sf"/>
</dbReference>
<evidence type="ECO:0000256" key="3">
    <source>
        <dbReference type="ARBA" id="ARBA00022827"/>
    </source>
</evidence>
<dbReference type="GO" id="GO:0016709">
    <property type="term" value="F:oxidoreductase activity, acting on paired donors, with incorporation or reduction of molecular oxygen, NAD(P)H as one donor, and incorporation of one atom of oxygen"/>
    <property type="evidence" value="ECO:0007669"/>
    <property type="project" value="UniProtKB-ARBA"/>
</dbReference>
<name>A0A5C4LHD6_9HYPH</name>
<organism evidence="6 7">
    <name type="scientific">Methylobacterium terricola</name>
    <dbReference type="NCBI Taxonomy" id="2583531"/>
    <lineage>
        <taxon>Bacteria</taxon>
        <taxon>Pseudomonadati</taxon>
        <taxon>Pseudomonadota</taxon>
        <taxon>Alphaproteobacteria</taxon>
        <taxon>Hyphomicrobiales</taxon>
        <taxon>Methylobacteriaceae</taxon>
        <taxon>Methylobacterium</taxon>
    </lineage>
</organism>
<evidence type="ECO:0000256" key="1">
    <source>
        <dbReference type="ARBA" id="ARBA00001974"/>
    </source>
</evidence>
<dbReference type="AlphaFoldDB" id="A0A5C4LHD6"/>
<evidence type="ECO:0000313" key="6">
    <source>
        <dbReference type="EMBL" id="TNC12412.1"/>
    </source>
</evidence>
<dbReference type="GO" id="GO:0071949">
    <property type="term" value="F:FAD binding"/>
    <property type="evidence" value="ECO:0007669"/>
    <property type="project" value="InterPro"/>
</dbReference>
<dbReference type="InterPro" id="IPR002938">
    <property type="entry name" value="FAD-bd"/>
</dbReference>